<gene>
    <name evidence="2" type="ORF">GCM10023262_14660</name>
</gene>
<keyword evidence="3" id="KW-1185">Reference proteome</keyword>
<evidence type="ECO:0000313" key="3">
    <source>
        <dbReference type="Proteomes" id="UP001501699"/>
    </source>
</evidence>
<feature type="region of interest" description="Disordered" evidence="1">
    <location>
        <begin position="111"/>
        <end position="135"/>
    </location>
</feature>
<organism evidence="2 3">
    <name type="scientific">Bartonella pachyuromydis</name>
    <dbReference type="NCBI Taxonomy" id="931097"/>
    <lineage>
        <taxon>Bacteria</taxon>
        <taxon>Pseudomonadati</taxon>
        <taxon>Pseudomonadota</taxon>
        <taxon>Alphaproteobacteria</taxon>
        <taxon>Hyphomicrobiales</taxon>
        <taxon>Bartonellaceae</taxon>
        <taxon>Bartonella</taxon>
    </lineage>
</organism>
<name>A0ABP8VKR2_9HYPH</name>
<evidence type="ECO:0000256" key="1">
    <source>
        <dbReference type="SAM" id="MobiDB-lite"/>
    </source>
</evidence>
<comment type="caution">
    <text evidence="2">The sequence shown here is derived from an EMBL/GenBank/DDBJ whole genome shotgun (WGS) entry which is preliminary data.</text>
</comment>
<feature type="region of interest" description="Disordered" evidence="1">
    <location>
        <begin position="1"/>
        <end position="49"/>
    </location>
</feature>
<reference evidence="3" key="1">
    <citation type="journal article" date="2019" name="Int. J. Syst. Evol. Microbiol.">
        <title>The Global Catalogue of Microorganisms (GCM) 10K type strain sequencing project: providing services to taxonomists for standard genome sequencing and annotation.</title>
        <authorList>
            <consortium name="The Broad Institute Genomics Platform"/>
            <consortium name="The Broad Institute Genome Sequencing Center for Infectious Disease"/>
            <person name="Wu L."/>
            <person name="Ma J."/>
        </authorList>
    </citation>
    <scope>NUCLEOTIDE SEQUENCE [LARGE SCALE GENOMIC DNA]</scope>
    <source>
        <strain evidence="3">JCM 17714</strain>
    </source>
</reference>
<accession>A0ABP8VKR2</accession>
<sequence>MVQEPTEVDTLQSQSEQNATSSENQPPLHEQENVPKKAKQVNTDRGCRLPADFKPDYDFALTEGLPPERIKIEIAKFRDFWKAKAGKDARKTDWKATWRNWVRKAIDDLEKTKNTNNNGGNNGNFSKDQKTRGGTGETIRNLIREAGFSESTSKHCTTDGAIRYKGVSVDLDQWHEIDTSTRETSFCNLSDSPKLTYLESVC</sequence>
<proteinExistence type="predicted"/>
<protein>
    <recommendedName>
        <fullName evidence="4">Phage related protein</fullName>
    </recommendedName>
</protein>
<dbReference type="EMBL" id="BAABJA010000014">
    <property type="protein sequence ID" value="GAA4666562.1"/>
    <property type="molecule type" value="Genomic_DNA"/>
</dbReference>
<evidence type="ECO:0008006" key="4">
    <source>
        <dbReference type="Google" id="ProtNLM"/>
    </source>
</evidence>
<evidence type="ECO:0000313" key="2">
    <source>
        <dbReference type="EMBL" id="GAA4666562.1"/>
    </source>
</evidence>
<dbReference type="Proteomes" id="UP001501699">
    <property type="component" value="Unassembled WGS sequence"/>
</dbReference>
<feature type="compositionally biased region" description="Polar residues" evidence="1">
    <location>
        <begin position="9"/>
        <end position="25"/>
    </location>
</feature>